<dbReference type="KEGG" id="phon:BH719_01425"/>
<gene>
    <name evidence="1" type="ORF">BH719_01425</name>
</gene>
<evidence type="ECO:0000313" key="1">
    <source>
        <dbReference type="EMBL" id="AOS46704.1"/>
    </source>
</evidence>
<name>A0A1D8B0S0_9ACTO</name>
<dbReference type="RefSeq" id="WP_034219072.1">
    <property type="nucleotide sequence ID" value="NZ_CP017298.1"/>
</dbReference>
<dbReference type="InterPro" id="IPR046040">
    <property type="entry name" value="DUF5998"/>
</dbReference>
<dbReference type="Pfam" id="PF19461">
    <property type="entry name" value="DUF5998"/>
    <property type="match status" value="1"/>
</dbReference>
<dbReference type="EMBL" id="CP017298">
    <property type="protein sequence ID" value="AOS46704.1"/>
    <property type="molecule type" value="Genomic_DNA"/>
</dbReference>
<dbReference type="AlphaFoldDB" id="A0A1D8B0S0"/>
<protein>
    <recommendedName>
        <fullName evidence="3">Phosphodiesterase</fullName>
    </recommendedName>
</protein>
<dbReference type="Proteomes" id="UP000095214">
    <property type="component" value="Chromosome"/>
</dbReference>
<organism evidence="1 2">
    <name type="scientific">Pauljensenia hongkongensis</name>
    <dbReference type="NCBI Taxonomy" id="178339"/>
    <lineage>
        <taxon>Bacteria</taxon>
        <taxon>Bacillati</taxon>
        <taxon>Actinomycetota</taxon>
        <taxon>Actinomycetes</taxon>
        <taxon>Actinomycetales</taxon>
        <taxon>Actinomycetaceae</taxon>
        <taxon>Pauljensenia</taxon>
    </lineage>
</organism>
<dbReference type="OrthoDB" id="3725224at2"/>
<reference evidence="1 2" key="1">
    <citation type="submission" date="2016-09" db="EMBL/GenBank/DDBJ databases">
        <title>Complete genome sequence of Actinomyces hongkongensis HKU8.</title>
        <authorList>
            <person name="Gao Y.-X."/>
            <person name="Zhou Y.-Y."/>
            <person name="Xie Y."/>
            <person name="Wang M."/>
            <person name="Wang S.-J."/>
            <person name="Shen S.-G."/>
        </authorList>
    </citation>
    <scope>NUCLEOTIDE SEQUENCE [LARGE SCALE GENOMIC DNA]</scope>
    <source>
        <strain evidence="1 2">HKU8</strain>
    </source>
</reference>
<sequence>MDTWKRIDRTGFYPQVVKRALRRALGGEAPVASLCQVDAAFDRGSVFRHLTVATLTRDCVVQLHVDELEDGGASVATSIHRSADIAGYSTMEILDDPQRARGLSEITVAVDLRGARRIELEPAHCDDPDCAADHGYTAQSFPDDLSIRVSAAADGEDVLAEAEEFVEALAALMGVRGG</sequence>
<proteinExistence type="predicted"/>
<evidence type="ECO:0008006" key="3">
    <source>
        <dbReference type="Google" id="ProtNLM"/>
    </source>
</evidence>
<evidence type="ECO:0000313" key="2">
    <source>
        <dbReference type="Proteomes" id="UP000095214"/>
    </source>
</evidence>
<accession>A0A1D8B0S0</accession>
<dbReference type="STRING" id="178339.BH719_01425"/>
<keyword evidence="2" id="KW-1185">Reference proteome</keyword>